<organism evidence="1 2">
    <name type="scientific">Iris pallida</name>
    <name type="common">Sweet iris</name>
    <dbReference type="NCBI Taxonomy" id="29817"/>
    <lineage>
        <taxon>Eukaryota</taxon>
        <taxon>Viridiplantae</taxon>
        <taxon>Streptophyta</taxon>
        <taxon>Embryophyta</taxon>
        <taxon>Tracheophyta</taxon>
        <taxon>Spermatophyta</taxon>
        <taxon>Magnoliopsida</taxon>
        <taxon>Liliopsida</taxon>
        <taxon>Asparagales</taxon>
        <taxon>Iridaceae</taxon>
        <taxon>Iridoideae</taxon>
        <taxon>Irideae</taxon>
        <taxon>Iris</taxon>
    </lineage>
</organism>
<reference evidence="1" key="2">
    <citation type="submission" date="2023-04" db="EMBL/GenBank/DDBJ databases">
        <authorList>
            <person name="Bruccoleri R.E."/>
            <person name="Oakeley E.J."/>
            <person name="Faust A.-M."/>
            <person name="Dessus-Babus S."/>
            <person name="Altorfer M."/>
            <person name="Burckhardt D."/>
            <person name="Oertli M."/>
            <person name="Naumann U."/>
            <person name="Petersen F."/>
            <person name="Wong J."/>
        </authorList>
    </citation>
    <scope>NUCLEOTIDE SEQUENCE</scope>
    <source>
        <strain evidence="1">GSM-AAB239-AS_SAM_17_03QT</strain>
        <tissue evidence="1">Leaf</tissue>
    </source>
</reference>
<dbReference type="Proteomes" id="UP001140949">
    <property type="component" value="Unassembled WGS sequence"/>
</dbReference>
<evidence type="ECO:0000313" key="2">
    <source>
        <dbReference type="Proteomes" id="UP001140949"/>
    </source>
</evidence>
<accession>A0AAX6IJ00</accession>
<evidence type="ECO:0008006" key="3">
    <source>
        <dbReference type="Google" id="ProtNLM"/>
    </source>
</evidence>
<protein>
    <recommendedName>
        <fullName evidence="3">Reverse transcriptase</fullName>
    </recommendedName>
</protein>
<keyword evidence="2" id="KW-1185">Reference proteome</keyword>
<evidence type="ECO:0000313" key="1">
    <source>
        <dbReference type="EMBL" id="KAJ6852991.1"/>
    </source>
</evidence>
<reference evidence="1" key="1">
    <citation type="journal article" date="2023" name="GigaByte">
        <title>Genome assembly of the bearded iris, Iris pallida Lam.</title>
        <authorList>
            <person name="Bruccoleri R.E."/>
            <person name="Oakeley E.J."/>
            <person name="Faust A.M.E."/>
            <person name="Altorfer M."/>
            <person name="Dessus-Babus S."/>
            <person name="Burckhardt D."/>
            <person name="Oertli M."/>
            <person name="Naumann U."/>
            <person name="Petersen F."/>
            <person name="Wong J."/>
        </authorList>
    </citation>
    <scope>NUCLEOTIDE SEQUENCE</scope>
    <source>
        <strain evidence="1">GSM-AAB239-AS_SAM_17_03QT</strain>
    </source>
</reference>
<comment type="caution">
    <text evidence="1">The sequence shown here is derived from an EMBL/GenBank/DDBJ whole genome shotgun (WGS) entry which is preliminary data.</text>
</comment>
<dbReference type="AlphaFoldDB" id="A0AAX6IJ00"/>
<sequence>MLYGSECWTVKKYVQKVSIAKTKMLRWMGENILNDRIRNECIHEKLELVPIEDKIRKTRLWWFGRV</sequence>
<dbReference type="EMBL" id="JANAVB010001213">
    <property type="protein sequence ID" value="KAJ6852991.1"/>
    <property type="molecule type" value="Genomic_DNA"/>
</dbReference>
<gene>
    <name evidence="1" type="ORF">M6B38_252230</name>
</gene>
<name>A0AAX6IJ00_IRIPA</name>
<proteinExistence type="predicted"/>